<dbReference type="GO" id="GO:0005524">
    <property type="term" value="F:ATP binding"/>
    <property type="evidence" value="ECO:0007669"/>
    <property type="project" value="UniProtKB-KW"/>
</dbReference>
<evidence type="ECO:0000259" key="4">
    <source>
        <dbReference type="PROSITE" id="PS00662"/>
    </source>
</evidence>
<dbReference type="Proteomes" id="UP000070985">
    <property type="component" value="Unassembled WGS sequence"/>
</dbReference>
<keyword evidence="3" id="KW-0067">ATP-binding</keyword>
<dbReference type="GO" id="GO:0016887">
    <property type="term" value="F:ATP hydrolysis activity"/>
    <property type="evidence" value="ECO:0007669"/>
    <property type="project" value="TreeGrafter"/>
</dbReference>
<dbReference type="EMBL" id="FJNR01000018">
    <property type="protein sequence ID" value="CZQ69506.1"/>
    <property type="molecule type" value="Genomic_DNA"/>
</dbReference>
<dbReference type="CDD" id="cd01129">
    <property type="entry name" value="PulE-GspE-like"/>
    <property type="match status" value="1"/>
</dbReference>
<dbReference type="PROSITE" id="PS00662">
    <property type="entry name" value="T2SP_E"/>
    <property type="match status" value="1"/>
</dbReference>
<proteinExistence type="inferred from homology"/>
<dbReference type="GO" id="GO:0005886">
    <property type="term" value="C:plasma membrane"/>
    <property type="evidence" value="ECO:0007669"/>
    <property type="project" value="TreeGrafter"/>
</dbReference>
<dbReference type="SUPFAM" id="SSF52540">
    <property type="entry name" value="P-loop containing nucleoside triphosphate hydrolases"/>
    <property type="match status" value="1"/>
</dbReference>
<reference evidence="5" key="1">
    <citation type="submission" date="2016-02" db="EMBL/GenBank/DDBJ databases">
        <authorList>
            <consortium name="Pathogen Informatics"/>
        </authorList>
    </citation>
    <scope>NUCLEOTIDE SEQUENCE</scope>
    <source>
        <strain evidence="5">1943STDY5698364</strain>
    </source>
</reference>
<dbReference type="AlphaFoldDB" id="A0AB72YWR8"/>
<dbReference type="PANTHER" id="PTHR30258">
    <property type="entry name" value="TYPE II SECRETION SYSTEM PROTEIN GSPE-RELATED"/>
    <property type="match status" value="1"/>
</dbReference>
<comment type="similarity">
    <text evidence="1">Belongs to the GSP E family.</text>
</comment>
<accession>A0AB72YWR8</accession>
<protein>
    <submittedName>
        <fullName evidence="5">Late competence protein ComGA, access of DNA to ComEA</fullName>
    </submittedName>
</protein>
<dbReference type="InterPro" id="IPR001482">
    <property type="entry name" value="T2SS/T4SS_dom"/>
</dbReference>
<dbReference type="Gene3D" id="3.40.50.300">
    <property type="entry name" value="P-loop containing nucleotide triphosphate hydrolases"/>
    <property type="match status" value="1"/>
</dbReference>
<dbReference type="Pfam" id="PF00437">
    <property type="entry name" value="T2SSE"/>
    <property type="match status" value="1"/>
</dbReference>
<name>A0AB72YWR8_STAAU</name>
<feature type="domain" description="Bacterial type II secretion system protein E" evidence="4">
    <location>
        <begin position="64"/>
        <end position="78"/>
    </location>
</feature>
<evidence type="ECO:0000256" key="2">
    <source>
        <dbReference type="ARBA" id="ARBA00022741"/>
    </source>
</evidence>
<comment type="caution">
    <text evidence="5">The sequence shown here is derived from an EMBL/GenBank/DDBJ whole genome shotgun (WGS) entry which is preliminary data.</text>
</comment>
<sequence>MFSGPTGSGKSTLMYQMVSYANKALNLNVISIEDPVEMQIPGIVQINVNDKAGINYVNSFKAILRCDPDVILIGEIRDKDVAKCVIQASLSGHLVLTTLHATDCKGAILRLLEMGVSVQELIQATNLIINQRLVTTIKQQRQLVCEILSQQQLRYFFSHNHSLPSSFKNLEDKLDDMTKAGVICETTMDKYI</sequence>
<dbReference type="PANTHER" id="PTHR30258:SF2">
    <property type="entry name" value="COMG OPERON PROTEIN 1"/>
    <property type="match status" value="1"/>
</dbReference>
<gene>
    <name evidence="5" type="primary">comGA_2</name>
    <name evidence="5" type="ORF">ERS391062_02378</name>
</gene>
<evidence type="ECO:0000256" key="3">
    <source>
        <dbReference type="ARBA" id="ARBA00022840"/>
    </source>
</evidence>
<keyword evidence="2" id="KW-0547">Nucleotide-binding</keyword>
<evidence type="ECO:0000313" key="5">
    <source>
        <dbReference type="EMBL" id="CZQ69506.1"/>
    </source>
</evidence>
<evidence type="ECO:0000256" key="1">
    <source>
        <dbReference type="ARBA" id="ARBA00006611"/>
    </source>
</evidence>
<organism evidence="5">
    <name type="scientific">Staphylococcus aureus</name>
    <dbReference type="NCBI Taxonomy" id="1280"/>
    <lineage>
        <taxon>Bacteria</taxon>
        <taxon>Bacillati</taxon>
        <taxon>Bacillota</taxon>
        <taxon>Bacilli</taxon>
        <taxon>Bacillales</taxon>
        <taxon>Staphylococcaceae</taxon>
        <taxon>Staphylococcus</taxon>
    </lineage>
</organism>
<dbReference type="InterPro" id="IPR027417">
    <property type="entry name" value="P-loop_NTPase"/>
</dbReference>